<evidence type="ECO:0008006" key="6">
    <source>
        <dbReference type="Google" id="ProtNLM"/>
    </source>
</evidence>
<gene>
    <name evidence="4" type="ORF">M0811_12764</name>
</gene>
<evidence type="ECO:0000256" key="1">
    <source>
        <dbReference type="ARBA" id="ARBA00004370"/>
    </source>
</evidence>
<accession>A0A9Q0L7V1</accession>
<proteinExistence type="predicted"/>
<keyword evidence="5" id="KW-1185">Reference proteome</keyword>
<dbReference type="Gene3D" id="1.50.40.10">
    <property type="entry name" value="Mitochondrial carrier domain"/>
    <property type="match status" value="1"/>
</dbReference>
<organism evidence="4 5">
    <name type="scientific">Anaeramoeba ignava</name>
    <name type="common">Anaerobic marine amoeba</name>
    <dbReference type="NCBI Taxonomy" id="1746090"/>
    <lineage>
        <taxon>Eukaryota</taxon>
        <taxon>Metamonada</taxon>
        <taxon>Anaeramoebidae</taxon>
        <taxon>Anaeramoeba</taxon>
    </lineage>
</organism>
<dbReference type="EMBL" id="JAPDFW010000123">
    <property type="protein sequence ID" value="KAJ5067957.1"/>
    <property type="molecule type" value="Genomic_DNA"/>
</dbReference>
<dbReference type="InterPro" id="IPR023395">
    <property type="entry name" value="MCP_dom_sf"/>
</dbReference>
<evidence type="ECO:0000256" key="3">
    <source>
        <dbReference type="ARBA" id="ARBA00023136"/>
    </source>
</evidence>
<keyword evidence="3" id="KW-0472">Membrane</keyword>
<evidence type="ECO:0000313" key="5">
    <source>
        <dbReference type="Proteomes" id="UP001149090"/>
    </source>
</evidence>
<dbReference type="GO" id="GO:0016020">
    <property type="term" value="C:membrane"/>
    <property type="evidence" value="ECO:0007669"/>
    <property type="project" value="UniProtKB-SubCell"/>
</dbReference>
<name>A0A9Q0L7V1_ANAIG</name>
<comment type="caution">
    <text evidence="4">The sequence shown here is derived from an EMBL/GenBank/DDBJ whole genome shotgun (WGS) entry which is preliminary data.</text>
</comment>
<protein>
    <recommendedName>
        <fullName evidence="6">Mitochondrial carrier protein</fullName>
    </recommendedName>
</protein>
<evidence type="ECO:0000256" key="2">
    <source>
        <dbReference type="ARBA" id="ARBA00022692"/>
    </source>
</evidence>
<dbReference type="Proteomes" id="UP001149090">
    <property type="component" value="Unassembled WGS sequence"/>
</dbReference>
<comment type="subcellular location">
    <subcellularLocation>
        <location evidence="1">Membrane</location>
    </subcellularLocation>
</comment>
<sequence>MFSKKKLQTTQPPIKQAVNKQGEIRQPTILFKNGYIYVAGGLASCFSDQITRPFVGKSINLSETIPTFITSSYTQVITDNYKEYLRKKLNLPLSQSWKMGILAGALISITKTFITIVNKNMKEYHKNYNQNNEKKVSIIMSTVDLLRTKGLNGMLKGYFNKLHSDIFYLVTYQGFREYNGYLSKKYFLQGQPSLPRQLAVGALIGFSSSVEATLISKPIELVSKNLTQNEEVSFDKIHKGIVSSFVSKVPKTAVKLPIYAQLKQKLPLVYSYCFPKLN</sequence>
<dbReference type="AlphaFoldDB" id="A0A9Q0L7V1"/>
<keyword evidence="2" id="KW-0812">Transmembrane</keyword>
<reference evidence="4" key="1">
    <citation type="submission" date="2022-10" db="EMBL/GenBank/DDBJ databases">
        <title>Novel sulphate-reducing endosymbionts in the free-living metamonad Anaeramoeba.</title>
        <authorList>
            <person name="Jerlstrom-Hultqvist J."/>
            <person name="Cepicka I."/>
            <person name="Gallot-Lavallee L."/>
            <person name="Salas-Leiva D."/>
            <person name="Curtis B.A."/>
            <person name="Zahonova K."/>
            <person name="Pipaliya S."/>
            <person name="Dacks J."/>
            <person name="Roger A.J."/>
        </authorList>
    </citation>
    <scope>NUCLEOTIDE SEQUENCE</scope>
    <source>
        <strain evidence="4">BMAN</strain>
    </source>
</reference>
<evidence type="ECO:0000313" key="4">
    <source>
        <dbReference type="EMBL" id="KAJ5067957.1"/>
    </source>
</evidence>
<dbReference type="SUPFAM" id="SSF103506">
    <property type="entry name" value="Mitochondrial carrier"/>
    <property type="match status" value="1"/>
</dbReference>